<feature type="domain" description="Response regulatory" evidence="7">
    <location>
        <begin position="4"/>
        <end position="131"/>
    </location>
</feature>
<dbReference type="PROSITE" id="PS00622">
    <property type="entry name" value="HTH_LUXR_1"/>
    <property type="match status" value="1"/>
</dbReference>
<evidence type="ECO:0000259" key="6">
    <source>
        <dbReference type="PROSITE" id="PS50043"/>
    </source>
</evidence>
<gene>
    <name evidence="8" type="ORF">SAMN04489712_103374</name>
</gene>
<dbReference type="GO" id="GO:0003677">
    <property type="term" value="F:DNA binding"/>
    <property type="evidence" value="ECO:0007669"/>
    <property type="project" value="UniProtKB-KW"/>
</dbReference>
<keyword evidence="4" id="KW-0804">Transcription</keyword>
<dbReference type="PANTHER" id="PTHR43214">
    <property type="entry name" value="TWO-COMPONENT RESPONSE REGULATOR"/>
    <property type="match status" value="1"/>
</dbReference>
<dbReference type="PRINTS" id="PR00038">
    <property type="entry name" value="HTHLUXR"/>
</dbReference>
<dbReference type="CDD" id="cd17535">
    <property type="entry name" value="REC_NarL-like"/>
    <property type="match status" value="1"/>
</dbReference>
<dbReference type="Proteomes" id="UP000236723">
    <property type="component" value="Unassembled WGS sequence"/>
</dbReference>
<evidence type="ECO:0000313" key="8">
    <source>
        <dbReference type="EMBL" id="SEG14284.1"/>
    </source>
</evidence>
<name>A0A1H5XRF4_9ACTN</name>
<dbReference type="OrthoDB" id="9808843at2"/>
<keyword evidence="1 5" id="KW-0597">Phosphoprotein</keyword>
<feature type="modified residue" description="4-aspartylphosphate" evidence="5">
    <location>
        <position position="55"/>
    </location>
</feature>
<proteinExistence type="predicted"/>
<dbReference type="SMART" id="SM00421">
    <property type="entry name" value="HTH_LUXR"/>
    <property type="match status" value="1"/>
</dbReference>
<evidence type="ECO:0000256" key="4">
    <source>
        <dbReference type="ARBA" id="ARBA00023163"/>
    </source>
</evidence>
<dbReference type="RefSeq" id="WP_103937298.1">
    <property type="nucleotide sequence ID" value="NZ_FNVO01000003.1"/>
</dbReference>
<sequence>MTIRVVIVDDQGMVRAGFGVLLNAQPDIEVVGEAADGETGLRVIDALRPDVVLMDIRMPGLNGLEATRRLLARDHPPGGSETGRDDPPKVLVLTTFDLDDYVYEALRAGASGFLLKDASATELAEAVRVVAAGDALLSPSVTRRLIAEFARLGAPRSPRRERLADLTERETEVLALVARGLSNQEIAAELVVAEQTVKTHFGRVLMKLGLRDRPQAIVYAYETGLVRPGD</sequence>
<evidence type="ECO:0000256" key="1">
    <source>
        <dbReference type="ARBA" id="ARBA00022553"/>
    </source>
</evidence>
<dbReference type="AlphaFoldDB" id="A0A1H5XRF4"/>
<dbReference type="PROSITE" id="PS50043">
    <property type="entry name" value="HTH_LUXR_2"/>
    <property type="match status" value="1"/>
</dbReference>
<dbReference type="InterPro" id="IPR000792">
    <property type="entry name" value="Tscrpt_reg_LuxR_C"/>
</dbReference>
<dbReference type="InterPro" id="IPR011006">
    <property type="entry name" value="CheY-like_superfamily"/>
</dbReference>
<dbReference type="GO" id="GO:0006355">
    <property type="term" value="P:regulation of DNA-templated transcription"/>
    <property type="evidence" value="ECO:0007669"/>
    <property type="project" value="InterPro"/>
</dbReference>
<reference evidence="9" key="1">
    <citation type="submission" date="2016-10" db="EMBL/GenBank/DDBJ databases">
        <authorList>
            <person name="Varghese N."/>
            <person name="Submissions S."/>
        </authorList>
    </citation>
    <scope>NUCLEOTIDE SEQUENCE [LARGE SCALE GENOMIC DNA]</scope>
    <source>
        <strain evidence="9">DSM 43163</strain>
    </source>
</reference>
<feature type="domain" description="HTH luxR-type" evidence="6">
    <location>
        <begin position="159"/>
        <end position="224"/>
    </location>
</feature>
<evidence type="ECO:0000313" key="9">
    <source>
        <dbReference type="Proteomes" id="UP000236723"/>
    </source>
</evidence>
<dbReference type="Pfam" id="PF00072">
    <property type="entry name" value="Response_reg"/>
    <property type="match status" value="1"/>
</dbReference>
<keyword evidence="9" id="KW-1185">Reference proteome</keyword>
<dbReference type="Pfam" id="PF00196">
    <property type="entry name" value="GerE"/>
    <property type="match status" value="1"/>
</dbReference>
<evidence type="ECO:0000256" key="3">
    <source>
        <dbReference type="ARBA" id="ARBA00023125"/>
    </source>
</evidence>
<dbReference type="InterPro" id="IPR039420">
    <property type="entry name" value="WalR-like"/>
</dbReference>
<evidence type="ECO:0000256" key="5">
    <source>
        <dbReference type="PROSITE-ProRule" id="PRU00169"/>
    </source>
</evidence>
<dbReference type="PANTHER" id="PTHR43214:SF24">
    <property type="entry name" value="TRANSCRIPTIONAL REGULATORY PROTEIN NARL-RELATED"/>
    <property type="match status" value="1"/>
</dbReference>
<evidence type="ECO:0000259" key="7">
    <source>
        <dbReference type="PROSITE" id="PS50110"/>
    </source>
</evidence>
<dbReference type="CDD" id="cd06170">
    <property type="entry name" value="LuxR_C_like"/>
    <property type="match status" value="1"/>
</dbReference>
<evidence type="ECO:0000256" key="2">
    <source>
        <dbReference type="ARBA" id="ARBA00023015"/>
    </source>
</evidence>
<dbReference type="InterPro" id="IPR058245">
    <property type="entry name" value="NreC/VraR/RcsB-like_REC"/>
</dbReference>
<dbReference type="SUPFAM" id="SSF52172">
    <property type="entry name" value="CheY-like"/>
    <property type="match status" value="1"/>
</dbReference>
<dbReference type="SMART" id="SM00448">
    <property type="entry name" value="REC"/>
    <property type="match status" value="1"/>
</dbReference>
<dbReference type="GO" id="GO:0000160">
    <property type="term" value="P:phosphorelay signal transduction system"/>
    <property type="evidence" value="ECO:0007669"/>
    <property type="project" value="InterPro"/>
</dbReference>
<dbReference type="SUPFAM" id="SSF46894">
    <property type="entry name" value="C-terminal effector domain of the bipartite response regulators"/>
    <property type="match status" value="1"/>
</dbReference>
<keyword evidence="2" id="KW-0805">Transcription regulation</keyword>
<dbReference type="EMBL" id="FNVO01000003">
    <property type="protein sequence ID" value="SEG14284.1"/>
    <property type="molecule type" value="Genomic_DNA"/>
</dbReference>
<dbReference type="Gene3D" id="3.40.50.2300">
    <property type="match status" value="1"/>
</dbReference>
<accession>A0A1H5XRF4</accession>
<keyword evidence="3 8" id="KW-0238">DNA-binding</keyword>
<dbReference type="InterPro" id="IPR001789">
    <property type="entry name" value="Sig_transdc_resp-reg_receiver"/>
</dbReference>
<dbReference type="InterPro" id="IPR016032">
    <property type="entry name" value="Sig_transdc_resp-reg_C-effctor"/>
</dbReference>
<dbReference type="PROSITE" id="PS50110">
    <property type="entry name" value="RESPONSE_REGULATORY"/>
    <property type="match status" value="1"/>
</dbReference>
<protein>
    <submittedName>
        <fullName evidence="8">DNA-binding response regulator, NarL/FixJ family, contains REC and HTH domains</fullName>
    </submittedName>
</protein>
<organism evidence="8 9">
    <name type="scientific">Thermomonospora echinospora</name>
    <dbReference type="NCBI Taxonomy" id="1992"/>
    <lineage>
        <taxon>Bacteria</taxon>
        <taxon>Bacillati</taxon>
        <taxon>Actinomycetota</taxon>
        <taxon>Actinomycetes</taxon>
        <taxon>Streptosporangiales</taxon>
        <taxon>Thermomonosporaceae</taxon>
        <taxon>Thermomonospora</taxon>
    </lineage>
</organism>